<dbReference type="HOGENOM" id="CLU_117683_1_0_6"/>
<dbReference type="InParanoid" id="C7RBF2"/>
<dbReference type="NCBIfam" id="TIGR03940">
    <property type="entry name" value="PGA_PgaD"/>
    <property type="match status" value="1"/>
</dbReference>
<dbReference type="GO" id="GO:0043709">
    <property type="term" value="P:cell adhesion involved in single-species biofilm formation"/>
    <property type="evidence" value="ECO:0007669"/>
    <property type="project" value="InterPro"/>
</dbReference>
<name>C7RBF2_KANKD</name>
<evidence type="ECO:0008006" key="4">
    <source>
        <dbReference type="Google" id="ProtNLM"/>
    </source>
</evidence>
<dbReference type="KEGG" id="kko:Kkor_1175"/>
<dbReference type="RefSeq" id="WP_012801108.1">
    <property type="nucleotide sequence ID" value="NC_013166.1"/>
</dbReference>
<dbReference type="eggNOG" id="COG3658">
    <property type="taxonomic scope" value="Bacteria"/>
</dbReference>
<dbReference type="Pfam" id="PF13994">
    <property type="entry name" value="PgaD"/>
    <property type="match status" value="1"/>
</dbReference>
<keyword evidence="1" id="KW-1133">Transmembrane helix</keyword>
<sequence>MKNLIIDKPEALKTHHKITYLSVTFIFWAITFYLWQPLISLIAWYFGFELFYNHMIELGGYKEFADILLIYLQVIVLLGAIFLAWAKINERRFRGKNRRKLVSVATDSDVASYFKVEGKLLKEMMEKKVLSLDISDDRVIKFEPEAKTKVA</sequence>
<gene>
    <name evidence="2" type="ordered locus">Kkor_1175</name>
</gene>
<dbReference type="AlphaFoldDB" id="C7RBF2"/>
<dbReference type="STRING" id="523791.Kkor_1175"/>
<keyword evidence="3" id="KW-1185">Reference proteome</keyword>
<evidence type="ECO:0000313" key="2">
    <source>
        <dbReference type="EMBL" id="ACV26594.1"/>
    </source>
</evidence>
<feature type="transmembrane region" description="Helical" evidence="1">
    <location>
        <begin position="20"/>
        <end position="47"/>
    </location>
</feature>
<organism evidence="2 3">
    <name type="scientific">Kangiella koreensis (strain DSM 16069 / JCM 12317 / KCTC 12182 / SW-125)</name>
    <dbReference type="NCBI Taxonomy" id="523791"/>
    <lineage>
        <taxon>Bacteria</taxon>
        <taxon>Pseudomonadati</taxon>
        <taxon>Pseudomonadota</taxon>
        <taxon>Gammaproteobacteria</taxon>
        <taxon>Kangiellales</taxon>
        <taxon>Kangiellaceae</taxon>
        <taxon>Kangiella</taxon>
    </lineage>
</organism>
<dbReference type="Proteomes" id="UP000001231">
    <property type="component" value="Chromosome"/>
</dbReference>
<feature type="transmembrane region" description="Helical" evidence="1">
    <location>
        <begin position="67"/>
        <end position="86"/>
    </location>
</feature>
<proteinExistence type="predicted"/>
<accession>C7RBF2</accession>
<reference evidence="2 3" key="1">
    <citation type="journal article" date="2009" name="Stand. Genomic Sci.">
        <title>Complete genome sequence of Kangiella koreensis type strain (SW-125).</title>
        <authorList>
            <person name="Han C."/>
            <person name="Sikorski J."/>
            <person name="Lapidus A."/>
            <person name="Nolan M."/>
            <person name="Glavina Del Rio T."/>
            <person name="Tice H."/>
            <person name="Cheng J.F."/>
            <person name="Lucas S."/>
            <person name="Chen F."/>
            <person name="Copeland A."/>
            <person name="Ivanova N."/>
            <person name="Mavromatis K."/>
            <person name="Ovchinnikova G."/>
            <person name="Pati A."/>
            <person name="Bruce D."/>
            <person name="Goodwin L."/>
            <person name="Pitluck S."/>
            <person name="Chen A."/>
            <person name="Palaniappan K."/>
            <person name="Land M."/>
            <person name="Hauser L."/>
            <person name="Chang Y.J."/>
            <person name="Jeffries C.D."/>
            <person name="Chain P."/>
            <person name="Saunders E."/>
            <person name="Brettin T."/>
            <person name="Goker M."/>
            <person name="Tindall B.J."/>
            <person name="Bristow J."/>
            <person name="Eisen J.A."/>
            <person name="Markowitz V."/>
            <person name="Hugenholtz P."/>
            <person name="Kyrpides N.C."/>
            <person name="Klenk H.P."/>
            <person name="Detter J.C."/>
        </authorList>
    </citation>
    <scope>NUCLEOTIDE SEQUENCE [LARGE SCALE GENOMIC DNA]</scope>
    <source>
        <strain evidence="3">DSM 16069 / KCTC 12182 / SW-125</strain>
    </source>
</reference>
<evidence type="ECO:0000256" key="1">
    <source>
        <dbReference type="SAM" id="Phobius"/>
    </source>
</evidence>
<dbReference type="EMBL" id="CP001707">
    <property type="protein sequence ID" value="ACV26594.1"/>
    <property type="molecule type" value="Genomic_DNA"/>
</dbReference>
<keyword evidence="1" id="KW-0472">Membrane</keyword>
<evidence type="ECO:0000313" key="3">
    <source>
        <dbReference type="Proteomes" id="UP000001231"/>
    </source>
</evidence>
<keyword evidence="1" id="KW-0812">Transmembrane</keyword>
<dbReference type="InterPro" id="IPR023829">
    <property type="entry name" value="PGA_PgaD"/>
</dbReference>
<dbReference type="OrthoDB" id="5782986at2"/>
<protein>
    <recommendedName>
        <fullName evidence="4">Poly-beta-1,6-N-acetyl-D-glucosamine biosynthesis protein PgaD</fullName>
    </recommendedName>
</protein>